<feature type="transmembrane region" description="Helical" evidence="1">
    <location>
        <begin position="261"/>
        <end position="287"/>
    </location>
</feature>
<proteinExistence type="predicted"/>
<dbReference type="EMBL" id="FMXQ01000007">
    <property type="protein sequence ID" value="SDB46030.1"/>
    <property type="molecule type" value="Genomic_DNA"/>
</dbReference>
<sequence length="331" mass="35286">MSLRLILAIFPERLSERIRSAAAACDPIDLKIEEDGEEGLRTAEIVVSADYSQNVLDALQTALEGEDGWRINVLPIEATLPRVSEDEIKRQESNRKTTAREELYEDVANGAQLDINFVVLTLTSAIVATIGLNEDNVAVIIGAMVIAPLLGPNLAFSLGVALGDLVLMRKAAIVSAAGLGMTLVLALLIGLVLPANLDSVELLRRTHVWYGDAVLALASGVAASLSITSRLPSTLVGVMVAVALMPPAVAAGFLAGGGNFAGAFGALILLITNVVCLNLTSQLVFIWKGVRPRRWLERRAAKDAIRTNLIVLGLLVVLQIAVITVWAHFFE</sequence>
<name>A0A1G6DLM0_9HYPH</name>
<dbReference type="PANTHER" id="PTHR20992:SF9">
    <property type="entry name" value="AT15442P-RELATED"/>
    <property type="match status" value="1"/>
</dbReference>
<feature type="transmembrane region" description="Helical" evidence="1">
    <location>
        <begin position="308"/>
        <end position="329"/>
    </location>
</feature>
<evidence type="ECO:0000313" key="3">
    <source>
        <dbReference type="Proteomes" id="UP000199071"/>
    </source>
</evidence>
<evidence type="ECO:0000256" key="1">
    <source>
        <dbReference type="SAM" id="Phobius"/>
    </source>
</evidence>
<dbReference type="AlphaFoldDB" id="A0A1G6DLM0"/>
<accession>A0A1G6DLM0</accession>
<dbReference type="PANTHER" id="PTHR20992">
    <property type="entry name" value="AT15442P-RELATED"/>
    <property type="match status" value="1"/>
</dbReference>
<dbReference type="STRING" id="665467.SAMN02982931_03574"/>
<keyword evidence="3" id="KW-1185">Reference proteome</keyword>
<dbReference type="Pfam" id="PF04087">
    <property type="entry name" value="DUF389"/>
    <property type="match status" value="1"/>
</dbReference>
<reference evidence="2 3" key="1">
    <citation type="submission" date="2016-10" db="EMBL/GenBank/DDBJ databases">
        <authorList>
            <person name="de Groot N.N."/>
        </authorList>
    </citation>
    <scope>NUCLEOTIDE SEQUENCE [LARGE SCALE GENOMIC DNA]</scope>
    <source>
        <strain evidence="2 3">ATCC 35022</strain>
    </source>
</reference>
<feature type="transmembrane region" description="Helical" evidence="1">
    <location>
        <begin position="113"/>
        <end position="132"/>
    </location>
</feature>
<keyword evidence="1" id="KW-0472">Membrane</keyword>
<dbReference type="NCBIfam" id="TIGR00341">
    <property type="entry name" value="TIGR00341 family protein"/>
    <property type="match status" value="1"/>
</dbReference>
<organism evidence="2 3">
    <name type="scientific">Bauldia litoralis</name>
    <dbReference type="NCBI Taxonomy" id="665467"/>
    <lineage>
        <taxon>Bacteria</taxon>
        <taxon>Pseudomonadati</taxon>
        <taxon>Pseudomonadota</taxon>
        <taxon>Alphaproteobacteria</taxon>
        <taxon>Hyphomicrobiales</taxon>
        <taxon>Kaistiaceae</taxon>
        <taxon>Bauldia</taxon>
    </lineage>
</organism>
<feature type="transmembrane region" description="Helical" evidence="1">
    <location>
        <begin position="138"/>
        <end position="161"/>
    </location>
</feature>
<dbReference type="InterPro" id="IPR005240">
    <property type="entry name" value="DUF389"/>
</dbReference>
<feature type="transmembrane region" description="Helical" evidence="1">
    <location>
        <begin position="207"/>
        <end position="227"/>
    </location>
</feature>
<gene>
    <name evidence="2" type="ORF">SAMN02982931_03574</name>
</gene>
<evidence type="ECO:0000313" key="2">
    <source>
        <dbReference type="EMBL" id="SDB46030.1"/>
    </source>
</evidence>
<dbReference type="Proteomes" id="UP000199071">
    <property type="component" value="Unassembled WGS sequence"/>
</dbReference>
<keyword evidence="1" id="KW-1133">Transmembrane helix</keyword>
<dbReference type="OrthoDB" id="9790659at2"/>
<feature type="transmembrane region" description="Helical" evidence="1">
    <location>
        <begin position="173"/>
        <end position="195"/>
    </location>
</feature>
<feature type="transmembrane region" description="Helical" evidence="1">
    <location>
        <begin position="234"/>
        <end position="255"/>
    </location>
</feature>
<dbReference type="RefSeq" id="WP_090878406.1">
    <property type="nucleotide sequence ID" value="NZ_FMXQ01000007.1"/>
</dbReference>
<keyword evidence="1" id="KW-0812">Transmembrane</keyword>
<protein>
    <submittedName>
        <fullName evidence="2">TIGR00341 family protein</fullName>
    </submittedName>
</protein>